<comment type="caution">
    <text evidence="2">The sequence shown here is derived from an EMBL/GenBank/DDBJ whole genome shotgun (WGS) entry which is preliminary data.</text>
</comment>
<dbReference type="EMBL" id="BLVO01000001">
    <property type="protein sequence ID" value="GFM31723.1"/>
    <property type="molecule type" value="Genomic_DNA"/>
</dbReference>
<evidence type="ECO:0000259" key="1">
    <source>
        <dbReference type="Pfam" id="PF00534"/>
    </source>
</evidence>
<dbReference type="PANTHER" id="PTHR45947:SF3">
    <property type="entry name" value="SULFOQUINOVOSYL TRANSFERASE SQD2"/>
    <property type="match status" value="1"/>
</dbReference>
<gene>
    <name evidence="2" type="ORF">DSM101010T_00880</name>
</gene>
<dbReference type="Pfam" id="PF00534">
    <property type="entry name" value="Glycos_transf_1"/>
    <property type="match status" value="1"/>
</dbReference>
<dbReference type="Proteomes" id="UP000503840">
    <property type="component" value="Unassembled WGS sequence"/>
</dbReference>
<name>A0A7J0BDF5_9BACT</name>
<dbReference type="InterPro" id="IPR001296">
    <property type="entry name" value="Glyco_trans_1"/>
</dbReference>
<dbReference type="InterPro" id="IPR050194">
    <property type="entry name" value="Glycosyltransferase_grp1"/>
</dbReference>
<dbReference type="PANTHER" id="PTHR45947">
    <property type="entry name" value="SULFOQUINOVOSYL TRANSFERASE SQD2"/>
    <property type="match status" value="1"/>
</dbReference>
<dbReference type="AlphaFoldDB" id="A0A7J0BDF5"/>
<organism evidence="2 3">
    <name type="scientific">Desulfovibrio subterraneus</name>
    <dbReference type="NCBI Taxonomy" id="2718620"/>
    <lineage>
        <taxon>Bacteria</taxon>
        <taxon>Pseudomonadati</taxon>
        <taxon>Thermodesulfobacteriota</taxon>
        <taxon>Desulfovibrionia</taxon>
        <taxon>Desulfovibrionales</taxon>
        <taxon>Desulfovibrionaceae</taxon>
        <taxon>Desulfovibrio</taxon>
    </lineage>
</organism>
<proteinExistence type="predicted"/>
<accession>A0A7J0BDF5</accession>
<evidence type="ECO:0000313" key="3">
    <source>
        <dbReference type="Proteomes" id="UP000503840"/>
    </source>
</evidence>
<evidence type="ECO:0000313" key="2">
    <source>
        <dbReference type="EMBL" id="GFM31723.1"/>
    </source>
</evidence>
<dbReference type="GO" id="GO:0016757">
    <property type="term" value="F:glycosyltransferase activity"/>
    <property type="evidence" value="ECO:0007669"/>
    <property type="project" value="InterPro"/>
</dbReference>
<dbReference type="Gene3D" id="3.40.50.2000">
    <property type="entry name" value="Glycogen Phosphorylase B"/>
    <property type="match status" value="2"/>
</dbReference>
<protein>
    <recommendedName>
        <fullName evidence="1">Glycosyl transferase family 1 domain-containing protein</fullName>
    </recommendedName>
</protein>
<sequence length="216" mass="23130">MLRLGFSESRTVTLYTGIDTQQFVRTSPYGATGLILHIARLVEKKGTEDVLQAFAKLPKQTASSLVIIGDGPLKGELQGLAARLGIAEQTHFKPFCSQDEIKNWLSKAALLCAPSKTAKSGDSEGLGQVVLEAQAMEVPVVATHHAAFNEAVKDGVTGFLVPEAAPELLAEAMKAVLSNPTRAAEMGVAGREYMLSRFDARVQGRMLATLYKSILS</sequence>
<dbReference type="SUPFAM" id="SSF53756">
    <property type="entry name" value="UDP-Glycosyltransferase/glycogen phosphorylase"/>
    <property type="match status" value="1"/>
</dbReference>
<reference evidence="2 3" key="1">
    <citation type="submission" date="2020-05" db="EMBL/GenBank/DDBJ databases">
        <title>Draft genome sequence of Desulfovibrio sp. strain HN2T.</title>
        <authorList>
            <person name="Ueno A."/>
            <person name="Tamazawa S."/>
            <person name="Tamamura S."/>
            <person name="Murakami T."/>
            <person name="Kiyama T."/>
            <person name="Inomata H."/>
            <person name="Amano Y."/>
            <person name="Miyakawa K."/>
            <person name="Tamaki H."/>
            <person name="Naganuma T."/>
            <person name="Kaneko K."/>
        </authorList>
    </citation>
    <scope>NUCLEOTIDE SEQUENCE [LARGE SCALE GENOMIC DNA]</scope>
    <source>
        <strain evidence="2 3">HN2</strain>
    </source>
</reference>
<feature type="domain" description="Glycosyl transferase family 1" evidence="1">
    <location>
        <begin position="32"/>
        <end position="192"/>
    </location>
</feature>
<keyword evidence="3" id="KW-1185">Reference proteome</keyword>